<dbReference type="EMBL" id="NGJX01000002">
    <property type="protein sequence ID" value="RSU04422.1"/>
    <property type="molecule type" value="Genomic_DNA"/>
</dbReference>
<comment type="caution">
    <text evidence="4">The sequence shown here is derived from an EMBL/GenBank/DDBJ whole genome shotgun (WGS) entry which is preliminary data.</text>
</comment>
<dbReference type="InterPro" id="IPR018490">
    <property type="entry name" value="cNMP-bd_dom_sf"/>
</dbReference>
<dbReference type="GeneID" id="63145017"/>
<dbReference type="RefSeq" id="WP_114288386.1">
    <property type="nucleotide sequence ID" value="NZ_CP081461.1"/>
</dbReference>
<evidence type="ECO:0000313" key="4">
    <source>
        <dbReference type="EMBL" id="RSU04422.1"/>
    </source>
</evidence>
<evidence type="ECO:0000313" key="5">
    <source>
        <dbReference type="Proteomes" id="UP000288197"/>
    </source>
</evidence>
<evidence type="ECO:0000256" key="1">
    <source>
        <dbReference type="ARBA" id="ARBA00023015"/>
    </source>
</evidence>
<dbReference type="InterPro" id="IPR036390">
    <property type="entry name" value="WH_DNA-bd_sf"/>
</dbReference>
<dbReference type="PROSITE" id="PS50042">
    <property type="entry name" value="CNMP_BINDING_3"/>
    <property type="match status" value="1"/>
</dbReference>
<dbReference type="PANTHER" id="PTHR24567">
    <property type="entry name" value="CRP FAMILY TRANSCRIPTIONAL REGULATORY PROTEIN"/>
    <property type="match status" value="1"/>
</dbReference>
<sequence>MKKTMYSTSKWKLKKNIPGVTKDILKESFVFNFKNGEFITKEMDELTYLFIILEGRAKVIATQDNGKRIILQFLITDDLIGDLTIIEAEETIKDVISMGDTVCLGIPIDIIRNHVLTEPDFLLFLSRYIGKKLLLRMNHFKEQQTQELKVRLAKLLLEVSINNEYHEKHTEIAEYLGVSYRHFMHTFKYFKEEALVTKNKKGYIINPKMLKSLINELS</sequence>
<dbReference type="InterPro" id="IPR050397">
    <property type="entry name" value="Env_Response_Regulators"/>
</dbReference>
<keyword evidence="1" id="KW-0805">Transcription regulation</keyword>
<reference evidence="4 5" key="1">
    <citation type="submission" date="2017-05" db="EMBL/GenBank/DDBJ databases">
        <title>Vagococcus spp. assemblies.</title>
        <authorList>
            <person name="Gulvik C.A."/>
        </authorList>
    </citation>
    <scope>NUCLEOTIDE SEQUENCE [LARGE SCALE GENOMIC DNA]</scope>
    <source>
        <strain evidence="4 5">NCFB 2497</strain>
    </source>
</reference>
<dbReference type="InterPro" id="IPR012318">
    <property type="entry name" value="HTH_CRP"/>
</dbReference>
<dbReference type="Proteomes" id="UP000288197">
    <property type="component" value="Unassembled WGS sequence"/>
</dbReference>
<keyword evidence="3" id="KW-0804">Transcription</keyword>
<dbReference type="Pfam" id="PF13545">
    <property type="entry name" value="HTH_Crp_2"/>
    <property type="match status" value="1"/>
</dbReference>
<dbReference type="AlphaFoldDB" id="A0A369B2X1"/>
<dbReference type="InterPro" id="IPR014710">
    <property type="entry name" value="RmlC-like_jellyroll"/>
</dbReference>
<evidence type="ECO:0000256" key="2">
    <source>
        <dbReference type="ARBA" id="ARBA00023125"/>
    </source>
</evidence>
<dbReference type="CDD" id="cd00038">
    <property type="entry name" value="CAP_ED"/>
    <property type="match status" value="1"/>
</dbReference>
<dbReference type="Gene3D" id="2.60.120.10">
    <property type="entry name" value="Jelly Rolls"/>
    <property type="match status" value="1"/>
</dbReference>
<keyword evidence="2" id="KW-0238">DNA-binding</keyword>
<protein>
    <submittedName>
        <fullName evidence="4">Uncharacterized protein</fullName>
    </submittedName>
</protein>
<proteinExistence type="predicted"/>
<dbReference type="GO" id="GO:0005829">
    <property type="term" value="C:cytosol"/>
    <property type="evidence" value="ECO:0007669"/>
    <property type="project" value="TreeGrafter"/>
</dbReference>
<dbReference type="GO" id="GO:0003677">
    <property type="term" value="F:DNA binding"/>
    <property type="evidence" value="ECO:0007669"/>
    <property type="project" value="UniProtKB-KW"/>
</dbReference>
<keyword evidence="5" id="KW-1185">Reference proteome</keyword>
<gene>
    <name evidence="4" type="ORF">CBF32_03320</name>
</gene>
<name>A0A369B2X1_9ENTE</name>
<dbReference type="SUPFAM" id="SSF51206">
    <property type="entry name" value="cAMP-binding domain-like"/>
    <property type="match status" value="1"/>
</dbReference>
<evidence type="ECO:0000256" key="3">
    <source>
        <dbReference type="ARBA" id="ARBA00023163"/>
    </source>
</evidence>
<dbReference type="PANTHER" id="PTHR24567:SF26">
    <property type="entry name" value="REGULATORY PROTEIN YEIL"/>
    <property type="match status" value="1"/>
</dbReference>
<organism evidence="4 5">
    <name type="scientific">Vagococcus fluvialis</name>
    <dbReference type="NCBI Taxonomy" id="2738"/>
    <lineage>
        <taxon>Bacteria</taxon>
        <taxon>Bacillati</taxon>
        <taxon>Bacillota</taxon>
        <taxon>Bacilli</taxon>
        <taxon>Lactobacillales</taxon>
        <taxon>Enterococcaceae</taxon>
        <taxon>Vagococcus</taxon>
    </lineage>
</organism>
<dbReference type="OrthoDB" id="581021at2"/>
<dbReference type="SUPFAM" id="SSF46785">
    <property type="entry name" value="Winged helix' DNA-binding domain"/>
    <property type="match status" value="1"/>
</dbReference>
<accession>A0A369B2X1</accession>
<dbReference type="GO" id="GO:0003700">
    <property type="term" value="F:DNA-binding transcription factor activity"/>
    <property type="evidence" value="ECO:0007669"/>
    <property type="project" value="TreeGrafter"/>
</dbReference>
<dbReference type="Pfam" id="PF00027">
    <property type="entry name" value="cNMP_binding"/>
    <property type="match status" value="1"/>
</dbReference>
<dbReference type="InterPro" id="IPR000595">
    <property type="entry name" value="cNMP-bd_dom"/>
</dbReference>